<evidence type="ECO:0000313" key="10">
    <source>
        <dbReference type="Proteomes" id="UP000605568"/>
    </source>
</evidence>
<feature type="transmembrane region" description="Helical" evidence="7">
    <location>
        <begin position="182"/>
        <end position="201"/>
    </location>
</feature>
<evidence type="ECO:0000256" key="6">
    <source>
        <dbReference type="ARBA" id="ARBA00023136"/>
    </source>
</evidence>
<dbReference type="Proteomes" id="UP000605568">
    <property type="component" value="Unassembled WGS sequence"/>
</dbReference>
<dbReference type="Gene3D" id="3.10.20.90">
    <property type="entry name" value="Phosphatidylinositol 3-kinase Catalytic Subunit, Chain A, domain 1"/>
    <property type="match status" value="1"/>
</dbReference>
<evidence type="ECO:0000256" key="5">
    <source>
        <dbReference type="ARBA" id="ARBA00022989"/>
    </source>
</evidence>
<evidence type="ECO:0000256" key="7">
    <source>
        <dbReference type="SAM" id="Phobius"/>
    </source>
</evidence>
<gene>
    <name evidence="9" type="ORF">GCM10017774_74670</name>
</gene>
<keyword evidence="6 7" id="KW-0472">Membrane</keyword>
<dbReference type="EMBL" id="BNAR01000016">
    <property type="protein sequence ID" value="GHH56498.1"/>
    <property type="molecule type" value="Genomic_DNA"/>
</dbReference>
<evidence type="ECO:0000259" key="8">
    <source>
        <dbReference type="Pfam" id="PF19053"/>
    </source>
</evidence>
<organism evidence="9 10">
    <name type="scientific">Lentzea cavernae</name>
    <dbReference type="NCBI Taxonomy" id="2020703"/>
    <lineage>
        <taxon>Bacteria</taxon>
        <taxon>Bacillati</taxon>
        <taxon>Actinomycetota</taxon>
        <taxon>Actinomycetes</taxon>
        <taxon>Pseudonocardiales</taxon>
        <taxon>Pseudonocardiaceae</taxon>
        <taxon>Lentzea</taxon>
    </lineage>
</organism>
<evidence type="ECO:0000313" key="9">
    <source>
        <dbReference type="EMBL" id="GHH56498.1"/>
    </source>
</evidence>
<feature type="transmembrane region" description="Helical" evidence="7">
    <location>
        <begin position="125"/>
        <end position="144"/>
    </location>
</feature>
<protein>
    <recommendedName>
        <fullName evidence="8">EccD-like transmembrane domain-containing protein</fullName>
    </recommendedName>
</protein>
<evidence type="ECO:0000256" key="1">
    <source>
        <dbReference type="ARBA" id="ARBA00004651"/>
    </source>
</evidence>
<evidence type="ECO:0000256" key="2">
    <source>
        <dbReference type="ARBA" id="ARBA00006162"/>
    </source>
</evidence>
<keyword evidence="10" id="KW-1185">Reference proteome</keyword>
<reference evidence="10" key="1">
    <citation type="journal article" date="2019" name="Int. J. Syst. Evol. Microbiol.">
        <title>The Global Catalogue of Microorganisms (GCM) 10K type strain sequencing project: providing services to taxonomists for standard genome sequencing and annotation.</title>
        <authorList>
            <consortium name="The Broad Institute Genomics Platform"/>
            <consortium name="The Broad Institute Genome Sequencing Center for Infectious Disease"/>
            <person name="Wu L."/>
            <person name="Ma J."/>
        </authorList>
    </citation>
    <scope>NUCLEOTIDE SEQUENCE [LARGE SCALE GENOMIC DNA]</scope>
    <source>
        <strain evidence="10">CGMCC 4.7367</strain>
    </source>
</reference>
<feature type="transmembrane region" description="Helical" evidence="7">
    <location>
        <begin position="322"/>
        <end position="338"/>
    </location>
</feature>
<dbReference type="InterPro" id="IPR006707">
    <property type="entry name" value="T7SS_EccD"/>
</dbReference>
<comment type="caution">
    <text evidence="9">The sequence shown here is derived from an EMBL/GenBank/DDBJ whole genome shotgun (WGS) entry which is preliminary data.</text>
</comment>
<dbReference type="NCBIfam" id="TIGR03920">
    <property type="entry name" value="T7SS_EccD"/>
    <property type="match status" value="1"/>
</dbReference>
<feature type="transmembrane region" description="Helical" evidence="7">
    <location>
        <begin position="372"/>
        <end position="392"/>
    </location>
</feature>
<name>A0ABQ3MQU6_9PSEU</name>
<dbReference type="InterPro" id="IPR044049">
    <property type="entry name" value="EccD_transm"/>
</dbReference>
<proteinExistence type="inferred from homology"/>
<comment type="similarity">
    <text evidence="2">Belongs to the EccD/Snm4 family.</text>
</comment>
<feature type="transmembrane region" description="Helical" evidence="7">
    <location>
        <begin position="156"/>
        <end position="176"/>
    </location>
</feature>
<keyword evidence="5 7" id="KW-1133">Transmembrane helix</keyword>
<feature type="transmembrane region" description="Helical" evidence="7">
    <location>
        <begin position="100"/>
        <end position="119"/>
    </location>
</feature>
<dbReference type="InterPro" id="IPR024962">
    <property type="entry name" value="YukD-like"/>
</dbReference>
<accession>A0ABQ3MQU6</accession>
<dbReference type="Pfam" id="PF19053">
    <property type="entry name" value="EccD"/>
    <property type="match status" value="1"/>
</dbReference>
<keyword evidence="3" id="KW-1003">Cell membrane</keyword>
<dbReference type="Pfam" id="PF08817">
    <property type="entry name" value="YukD"/>
    <property type="match status" value="1"/>
</dbReference>
<feature type="transmembrane region" description="Helical" evidence="7">
    <location>
        <begin position="412"/>
        <end position="435"/>
    </location>
</feature>
<feature type="transmembrane region" description="Helical" evidence="7">
    <location>
        <begin position="239"/>
        <end position="258"/>
    </location>
</feature>
<feature type="transmembrane region" description="Helical" evidence="7">
    <location>
        <begin position="208"/>
        <end position="227"/>
    </location>
</feature>
<feature type="transmembrane region" description="Helical" evidence="7">
    <location>
        <begin position="345"/>
        <end position="366"/>
    </location>
</feature>
<keyword evidence="4 7" id="KW-0812">Transmembrane</keyword>
<comment type="subcellular location">
    <subcellularLocation>
        <location evidence="1">Cell membrane</location>
        <topology evidence="1">Multi-pass membrane protein</topology>
    </subcellularLocation>
</comment>
<evidence type="ECO:0000256" key="4">
    <source>
        <dbReference type="ARBA" id="ARBA00022692"/>
    </source>
</evidence>
<sequence length="440" mass="45227">MALPADVPLADLLPAVLPLFGADVVEEGAEHEGWVVQRIGEKPLDEDRTLTELNVFDGESLHLRPRAGQLAAVDYDDLVDGVGEVVREHAGRITPERARWMFRAAAAVSLGIGLLILVQGPMSGMQAQVASVVALVLLLAATLTARGAGRSEPATVLAVAGVCCAAGAGFSIAQVLDPGANAMILLSGAAAGAMLALITGVVAIADAVLLFTGGIVFAAVLVFAGLVGSLSPATTSESAAIAVSASVVVAIFVPHFAFRLSGLTLPMLPTGAEELGEDIEPVPHELVTERGAVTFSYVTSLYVGLGAAQCVLLPLLVAGGDTWSIVLALVIALLLLLRSRHPAGLVARCSILAPVAVVFAAVVLHVSAVNPAAGRLLVVVPLVTVAALLFLFGAERLPGTRLRPYWGRAVEILESVTAMAVLPILLQVLHVYALMRALAG</sequence>
<evidence type="ECO:0000256" key="3">
    <source>
        <dbReference type="ARBA" id="ARBA00022475"/>
    </source>
</evidence>
<feature type="domain" description="EccD-like transmembrane" evidence="8">
    <location>
        <begin position="98"/>
        <end position="438"/>
    </location>
</feature>